<dbReference type="EMBL" id="JADJIB010000004">
    <property type="protein sequence ID" value="MBK7273924.1"/>
    <property type="molecule type" value="Genomic_DNA"/>
</dbReference>
<dbReference type="PANTHER" id="PTHR47786">
    <property type="entry name" value="ALPHA-1,4-GLUCAN:MALTOSE-1-PHOSPHATE MALTOSYLTRANSFERASE"/>
    <property type="match status" value="1"/>
</dbReference>
<reference evidence="3 4" key="1">
    <citation type="submission" date="2020-10" db="EMBL/GenBank/DDBJ databases">
        <title>Connecting structure to function with the recovery of over 1000 high-quality activated sludge metagenome-assembled genomes encoding full-length rRNA genes using long-read sequencing.</title>
        <authorList>
            <person name="Singleton C.M."/>
            <person name="Petriglieri F."/>
            <person name="Kristensen J.M."/>
            <person name="Kirkegaard R.H."/>
            <person name="Michaelsen T.Y."/>
            <person name="Andersen M.H."/>
            <person name="Karst S.M."/>
            <person name="Dueholm M.S."/>
            <person name="Nielsen P.H."/>
            <person name="Albertsen M."/>
        </authorList>
    </citation>
    <scope>NUCLEOTIDE SEQUENCE [LARGE SCALE GENOMIC DNA]</scope>
    <source>
        <strain evidence="3">Ega_18-Q3-R5-49_MAXAC.001</strain>
    </source>
</reference>
<evidence type="ECO:0000313" key="3">
    <source>
        <dbReference type="EMBL" id="MBK7273924.1"/>
    </source>
</evidence>
<protein>
    <submittedName>
        <fullName evidence="3">Alpha-amylase</fullName>
    </submittedName>
</protein>
<evidence type="ECO:0000313" key="4">
    <source>
        <dbReference type="Proteomes" id="UP000726105"/>
    </source>
</evidence>
<dbReference type="SUPFAM" id="SSF51445">
    <property type="entry name" value="(Trans)glycosidases"/>
    <property type="match status" value="1"/>
</dbReference>
<dbReference type="GO" id="GO:0005975">
    <property type="term" value="P:carbohydrate metabolic process"/>
    <property type="evidence" value="ECO:0007669"/>
    <property type="project" value="InterPro"/>
</dbReference>
<organism evidence="3 4">
    <name type="scientific">Candidatus Phosphoribacter hodrii</name>
    <dbReference type="NCBI Taxonomy" id="2953743"/>
    <lineage>
        <taxon>Bacteria</taxon>
        <taxon>Bacillati</taxon>
        <taxon>Actinomycetota</taxon>
        <taxon>Actinomycetes</taxon>
        <taxon>Micrococcales</taxon>
        <taxon>Dermatophilaceae</taxon>
        <taxon>Candidatus Phosphoribacter</taxon>
    </lineage>
</organism>
<feature type="region of interest" description="Disordered" evidence="1">
    <location>
        <begin position="1"/>
        <end position="22"/>
    </location>
</feature>
<dbReference type="Proteomes" id="UP000726105">
    <property type="component" value="Unassembled WGS sequence"/>
</dbReference>
<dbReference type="SUPFAM" id="SSF51011">
    <property type="entry name" value="Glycosyl hydrolase domain"/>
    <property type="match status" value="1"/>
</dbReference>
<comment type="caution">
    <text evidence="3">The sequence shown here is derived from an EMBL/GenBank/DDBJ whole genome shotgun (WGS) entry which is preliminary data.</text>
</comment>
<name>A0A935M7H2_9MICO</name>
<dbReference type="Gene3D" id="3.20.20.80">
    <property type="entry name" value="Glycosidases"/>
    <property type="match status" value="1"/>
</dbReference>
<dbReference type="AlphaFoldDB" id="A0A935M7H2"/>
<evidence type="ECO:0000256" key="1">
    <source>
        <dbReference type="SAM" id="MobiDB-lite"/>
    </source>
</evidence>
<dbReference type="Pfam" id="PF00128">
    <property type="entry name" value="Alpha-amylase"/>
    <property type="match status" value="1"/>
</dbReference>
<dbReference type="InterPro" id="IPR006047">
    <property type="entry name" value="GH13_cat_dom"/>
</dbReference>
<evidence type="ECO:0000259" key="2">
    <source>
        <dbReference type="SMART" id="SM00642"/>
    </source>
</evidence>
<accession>A0A935M7H2</accession>
<dbReference type="CDD" id="cd11313">
    <property type="entry name" value="AmyAc_arch_bac_AmyA"/>
    <property type="match status" value="1"/>
</dbReference>
<dbReference type="SMART" id="SM00642">
    <property type="entry name" value="Aamy"/>
    <property type="match status" value="1"/>
</dbReference>
<feature type="domain" description="Glycosyl hydrolase family 13 catalytic" evidence="2">
    <location>
        <begin position="36"/>
        <end position="356"/>
    </location>
</feature>
<gene>
    <name evidence="3" type="ORF">IPI13_12395</name>
</gene>
<dbReference type="InterPro" id="IPR017853">
    <property type="entry name" value="GH"/>
</dbReference>
<sequence length="444" mass="51177">MRLGPVTDHAEKSTYAPRPQTRIAHPQWARAATIYQLNQRQFTHEGTFQAAREHLPRLRRLGVDIIWLMPVNPIGEERRKGGLGSPYAVRDYRAVNPEFGSLRDLRSFVAAAHALGMKVILDWVANHTSWDNVLVAEHPEWYARDWKGDFRPTPWWDWDDVIDLDYSHAGLRRYMTESMCYWVREADVDGFRCDVAGFVPLDFWEQARAELDAIKPVFMLAEWEARDLHEAAFDMTYGWSWNETMHHIAVGRSDVTALHIFYAWNESSWPRDAIRMMFVSNHDKNAWEGTEFEQFGPMRESAIVLSVIGEGMPLIYNGQEAGFDKRLAFFDKDEIIWREDPQGELYRTLFALKKAHPALWNGAAGGRMVKVPNDMETSVLTFVRTQGEDSVFAVFNFTGVHRSVMLGRGPQDGPWVDAIDGSPLRGREGMRIDLAAWGWRVFVR</sequence>
<dbReference type="InterPro" id="IPR013780">
    <property type="entry name" value="Glyco_hydro_b"/>
</dbReference>
<proteinExistence type="predicted"/>
<dbReference type="PANTHER" id="PTHR47786:SF2">
    <property type="entry name" value="GLYCOSYL HYDROLASE FAMILY 13 CATALYTIC DOMAIN-CONTAINING PROTEIN"/>
    <property type="match status" value="1"/>
</dbReference>
<dbReference type="Gene3D" id="2.60.40.1180">
    <property type="entry name" value="Golgi alpha-mannosidase II"/>
    <property type="match status" value="1"/>
</dbReference>